<evidence type="ECO:0000256" key="4">
    <source>
        <dbReference type="ARBA" id="ARBA00022840"/>
    </source>
</evidence>
<organism evidence="7">
    <name type="scientific">marine metagenome</name>
    <dbReference type="NCBI Taxonomy" id="408172"/>
    <lineage>
        <taxon>unclassified sequences</taxon>
        <taxon>metagenomes</taxon>
        <taxon>ecological metagenomes</taxon>
    </lineage>
</organism>
<dbReference type="PANTHER" id="PTHR23090">
    <property type="entry name" value="NH 3 /GLUTAMINE-DEPENDENT NAD + SYNTHETASE"/>
    <property type="match status" value="1"/>
</dbReference>
<comment type="pathway">
    <text evidence="1">Cofactor biosynthesis; NAD(+) biosynthesis.</text>
</comment>
<dbReference type="Gene3D" id="3.40.50.620">
    <property type="entry name" value="HUPs"/>
    <property type="match status" value="1"/>
</dbReference>
<dbReference type="UniPathway" id="UPA00253"/>
<protein>
    <recommendedName>
        <fullName evidence="6">NAD/GMP synthase domain-containing protein</fullName>
    </recommendedName>
</protein>
<dbReference type="InterPro" id="IPR003694">
    <property type="entry name" value="NAD_synthase"/>
</dbReference>
<dbReference type="GO" id="GO:0009435">
    <property type="term" value="P:NAD+ biosynthetic process"/>
    <property type="evidence" value="ECO:0007669"/>
    <property type="project" value="UniProtKB-UniPathway"/>
</dbReference>
<evidence type="ECO:0000259" key="6">
    <source>
        <dbReference type="Pfam" id="PF02540"/>
    </source>
</evidence>
<dbReference type="GO" id="GO:0003952">
    <property type="term" value="F:NAD+ synthase (glutamine-hydrolyzing) activity"/>
    <property type="evidence" value="ECO:0007669"/>
    <property type="project" value="InterPro"/>
</dbReference>
<evidence type="ECO:0000256" key="1">
    <source>
        <dbReference type="ARBA" id="ARBA00004790"/>
    </source>
</evidence>
<keyword evidence="2" id="KW-0436">Ligase</keyword>
<keyword evidence="4" id="KW-0067">ATP-binding</keyword>
<accession>A0A382TZT6</accession>
<name>A0A382TZT6_9ZZZZ</name>
<keyword evidence="5" id="KW-0520">NAD</keyword>
<dbReference type="Pfam" id="PF02540">
    <property type="entry name" value="NAD_synthase"/>
    <property type="match status" value="1"/>
</dbReference>
<dbReference type="GO" id="GO:0005524">
    <property type="term" value="F:ATP binding"/>
    <property type="evidence" value="ECO:0007669"/>
    <property type="project" value="UniProtKB-KW"/>
</dbReference>
<evidence type="ECO:0000256" key="2">
    <source>
        <dbReference type="ARBA" id="ARBA00022598"/>
    </source>
</evidence>
<evidence type="ECO:0000256" key="3">
    <source>
        <dbReference type="ARBA" id="ARBA00022741"/>
    </source>
</evidence>
<dbReference type="GO" id="GO:0005737">
    <property type="term" value="C:cytoplasm"/>
    <property type="evidence" value="ECO:0007669"/>
    <property type="project" value="InterPro"/>
</dbReference>
<dbReference type="GO" id="GO:0004359">
    <property type="term" value="F:glutaminase activity"/>
    <property type="evidence" value="ECO:0007669"/>
    <property type="project" value="InterPro"/>
</dbReference>
<evidence type="ECO:0000256" key="5">
    <source>
        <dbReference type="ARBA" id="ARBA00023027"/>
    </source>
</evidence>
<gene>
    <name evidence="7" type="ORF">METZ01_LOCUS380430</name>
</gene>
<dbReference type="InterPro" id="IPR014729">
    <property type="entry name" value="Rossmann-like_a/b/a_fold"/>
</dbReference>
<dbReference type="SUPFAM" id="SSF52402">
    <property type="entry name" value="Adenine nucleotide alpha hydrolases-like"/>
    <property type="match status" value="1"/>
</dbReference>
<proteinExistence type="predicted"/>
<feature type="non-terminal residue" evidence="7">
    <location>
        <position position="166"/>
    </location>
</feature>
<sequence>MSEVLAILNQKYRGTRIPEIVMWIREYAVESDIDNLIIGISGGIDSSVTSTLCALTGHPTSVMMMPIVNSPPLAMKHAHWLHDHYDNVTSVVADLTSVYDAFVKCTSEDDELSLANTRARIRMMRLYHEASTRNGIVVGTGNKVEDFGVGFFTKYGDGGVDISPIA</sequence>
<dbReference type="NCBIfam" id="TIGR00552">
    <property type="entry name" value="nadE"/>
    <property type="match status" value="1"/>
</dbReference>
<reference evidence="7" key="1">
    <citation type="submission" date="2018-05" db="EMBL/GenBank/DDBJ databases">
        <authorList>
            <person name="Lanie J.A."/>
            <person name="Ng W.-L."/>
            <person name="Kazmierczak K.M."/>
            <person name="Andrzejewski T.M."/>
            <person name="Davidsen T.M."/>
            <person name="Wayne K.J."/>
            <person name="Tettelin H."/>
            <person name="Glass J.I."/>
            <person name="Rusch D."/>
            <person name="Podicherti R."/>
            <person name="Tsui H.-C.T."/>
            <person name="Winkler M.E."/>
        </authorList>
    </citation>
    <scope>NUCLEOTIDE SEQUENCE</scope>
</reference>
<dbReference type="AlphaFoldDB" id="A0A382TZT6"/>
<dbReference type="CDD" id="cd00553">
    <property type="entry name" value="NAD_synthase"/>
    <property type="match status" value="1"/>
</dbReference>
<feature type="domain" description="NAD/GMP synthase" evidence="6">
    <location>
        <begin position="18"/>
        <end position="166"/>
    </location>
</feature>
<evidence type="ECO:0000313" key="7">
    <source>
        <dbReference type="EMBL" id="SVD27576.1"/>
    </source>
</evidence>
<dbReference type="InterPro" id="IPR022310">
    <property type="entry name" value="NAD/GMP_synthase"/>
</dbReference>
<keyword evidence="3" id="KW-0547">Nucleotide-binding</keyword>
<dbReference type="EMBL" id="UINC01140436">
    <property type="protein sequence ID" value="SVD27576.1"/>
    <property type="molecule type" value="Genomic_DNA"/>
</dbReference>
<dbReference type="PANTHER" id="PTHR23090:SF9">
    <property type="entry name" value="GLUTAMINE-DEPENDENT NAD(+) SYNTHETASE"/>
    <property type="match status" value="1"/>
</dbReference>